<organism evidence="1 2">
    <name type="scientific">Holotrichia oblita</name>
    <name type="common">Chafer beetle</name>
    <dbReference type="NCBI Taxonomy" id="644536"/>
    <lineage>
        <taxon>Eukaryota</taxon>
        <taxon>Metazoa</taxon>
        <taxon>Ecdysozoa</taxon>
        <taxon>Arthropoda</taxon>
        <taxon>Hexapoda</taxon>
        <taxon>Insecta</taxon>
        <taxon>Pterygota</taxon>
        <taxon>Neoptera</taxon>
        <taxon>Endopterygota</taxon>
        <taxon>Coleoptera</taxon>
        <taxon>Polyphaga</taxon>
        <taxon>Scarabaeiformia</taxon>
        <taxon>Scarabaeidae</taxon>
        <taxon>Melolonthinae</taxon>
        <taxon>Holotrichia</taxon>
    </lineage>
</organism>
<evidence type="ECO:0000313" key="1">
    <source>
        <dbReference type="EMBL" id="KAI4465914.1"/>
    </source>
</evidence>
<reference evidence="1" key="1">
    <citation type="submission" date="2022-04" db="EMBL/GenBank/DDBJ databases">
        <title>Chromosome-scale genome assembly of Holotrichia oblita Faldermann.</title>
        <authorList>
            <person name="Rongchong L."/>
        </authorList>
    </citation>
    <scope>NUCLEOTIDE SEQUENCE</scope>
    <source>
        <strain evidence="1">81SQS9</strain>
    </source>
</reference>
<accession>A0ACB9TGK2</accession>
<name>A0ACB9TGK2_HOLOL</name>
<gene>
    <name evidence="1" type="ORF">MML48_3g00018230</name>
</gene>
<proteinExistence type="predicted"/>
<sequence>MGSVSVFTKIPNLLKELRSCLPAVQFHEITSGTYFHLLHVIYLHNVILIGYVQVSPNLCIQILDKDDKLKSSEIIVADFNLLAPVLYNLPKTKWVQGTWAGVDKLMPYIQQDNLPAFTITRYSGKHFGRIMAEYVLSHIVNHERDYLNVYKNQIAKCWKQDGKISDYRVISDLNIDRATVFINVGRGSIISDGDLIEALDKKWLSAAILDVFNEEPLPESSLLWSMPQVKITPHVSAVSIARHIAEQFMDNYKLHMSNEPIPTTLDLSKGY</sequence>
<dbReference type="Proteomes" id="UP001056778">
    <property type="component" value="Chromosome 3"/>
</dbReference>
<comment type="caution">
    <text evidence="1">The sequence shown here is derived from an EMBL/GenBank/DDBJ whole genome shotgun (WGS) entry which is preliminary data.</text>
</comment>
<protein>
    <submittedName>
        <fullName evidence="1">2-hydroxyacid dehydrogenase-related</fullName>
    </submittedName>
</protein>
<keyword evidence="2" id="KW-1185">Reference proteome</keyword>
<evidence type="ECO:0000313" key="2">
    <source>
        <dbReference type="Proteomes" id="UP001056778"/>
    </source>
</evidence>
<dbReference type="EMBL" id="CM043017">
    <property type="protein sequence ID" value="KAI4465914.1"/>
    <property type="molecule type" value="Genomic_DNA"/>
</dbReference>